<accession>A0AAN6PAG3</accession>
<gene>
    <name evidence="1" type="ORF">C8A01DRAFT_18514</name>
</gene>
<reference evidence="2" key="1">
    <citation type="journal article" date="2023" name="Mol. Phylogenet. Evol.">
        <title>Genome-scale phylogeny and comparative genomics of the fungal order Sordariales.</title>
        <authorList>
            <person name="Hensen N."/>
            <person name="Bonometti L."/>
            <person name="Westerberg I."/>
            <person name="Brannstrom I.O."/>
            <person name="Guillou S."/>
            <person name="Cros-Aarteil S."/>
            <person name="Calhoun S."/>
            <person name="Haridas S."/>
            <person name="Kuo A."/>
            <person name="Mondo S."/>
            <person name="Pangilinan J."/>
            <person name="Riley R."/>
            <person name="LaButti K."/>
            <person name="Andreopoulos B."/>
            <person name="Lipzen A."/>
            <person name="Chen C."/>
            <person name="Yan M."/>
            <person name="Daum C."/>
            <person name="Ng V."/>
            <person name="Clum A."/>
            <person name="Steindorff A."/>
            <person name="Ohm R.A."/>
            <person name="Martin F."/>
            <person name="Silar P."/>
            <person name="Natvig D.O."/>
            <person name="Lalanne C."/>
            <person name="Gautier V."/>
            <person name="Ament-Velasquez S.L."/>
            <person name="Kruys A."/>
            <person name="Hutchinson M.I."/>
            <person name="Powell A.J."/>
            <person name="Barry K."/>
            <person name="Miller A.N."/>
            <person name="Grigoriev I.V."/>
            <person name="Debuchy R."/>
            <person name="Gladieux P."/>
            <person name="Hiltunen Thoren M."/>
            <person name="Johannesson H."/>
        </authorList>
    </citation>
    <scope>NUCLEOTIDE SEQUENCE [LARGE SCALE GENOMIC DNA]</scope>
    <source>
        <strain evidence="2">CBS 284.82</strain>
    </source>
</reference>
<dbReference type="Proteomes" id="UP001303115">
    <property type="component" value="Unassembled WGS sequence"/>
</dbReference>
<keyword evidence="2" id="KW-1185">Reference proteome</keyword>
<feature type="non-terminal residue" evidence="1">
    <location>
        <position position="1"/>
    </location>
</feature>
<sequence>SAHPFSGSAGPSDFTATLVHRPASAASVARAGTACASLGSLPPIEQVMPTKTYKQRIFDIGESAVGAADLAFASTNVQDPHHSQVLTAAGMVKLDYQFKTTMDENTAAVNHYCGYVEALRHLQKKKNLQVQALVALIAEHGTPELKAGIDGMAAWIKAEEAKLDEAWMRKKRGTDWPGLPDEEL</sequence>
<comment type="caution">
    <text evidence="1">The sequence shown here is derived from an EMBL/GenBank/DDBJ whole genome shotgun (WGS) entry which is preliminary data.</text>
</comment>
<name>A0AAN6PAG3_9PEZI</name>
<dbReference type="EMBL" id="MU854467">
    <property type="protein sequence ID" value="KAK4034756.1"/>
    <property type="molecule type" value="Genomic_DNA"/>
</dbReference>
<dbReference type="AlphaFoldDB" id="A0AAN6PAG3"/>
<evidence type="ECO:0000313" key="1">
    <source>
        <dbReference type="EMBL" id="KAK4034756.1"/>
    </source>
</evidence>
<organism evidence="1 2">
    <name type="scientific">Parachaetomium inaequale</name>
    <dbReference type="NCBI Taxonomy" id="2588326"/>
    <lineage>
        <taxon>Eukaryota</taxon>
        <taxon>Fungi</taxon>
        <taxon>Dikarya</taxon>
        <taxon>Ascomycota</taxon>
        <taxon>Pezizomycotina</taxon>
        <taxon>Sordariomycetes</taxon>
        <taxon>Sordariomycetidae</taxon>
        <taxon>Sordariales</taxon>
        <taxon>Chaetomiaceae</taxon>
        <taxon>Parachaetomium</taxon>
    </lineage>
</organism>
<protein>
    <submittedName>
        <fullName evidence="1">Uncharacterized protein</fullName>
    </submittedName>
</protein>
<evidence type="ECO:0000313" key="2">
    <source>
        <dbReference type="Proteomes" id="UP001303115"/>
    </source>
</evidence>
<proteinExistence type="predicted"/>